<name>M7BQ24_CHEMY</name>
<feature type="compositionally biased region" description="Low complexity" evidence="1">
    <location>
        <begin position="13"/>
        <end position="32"/>
    </location>
</feature>
<evidence type="ECO:0000256" key="1">
    <source>
        <dbReference type="SAM" id="MobiDB-lite"/>
    </source>
</evidence>
<gene>
    <name evidence="2" type="ORF">UY3_02740</name>
</gene>
<evidence type="ECO:0000313" key="2">
    <source>
        <dbReference type="EMBL" id="EMP40051.1"/>
    </source>
</evidence>
<feature type="region of interest" description="Disordered" evidence="1">
    <location>
        <begin position="1"/>
        <end position="82"/>
    </location>
</feature>
<evidence type="ECO:0000313" key="3">
    <source>
        <dbReference type="Proteomes" id="UP000031443"/>
    </source>
</evidence>
<sequence length="190" mass="20494">MTTAQGSQPVQITAKTTTATALTAGQTTAAATMFSTESPDTNQEDTRELEGQEDPIPSLASSSSSLDEAVAGTSASGPPQIDHHAHQDLLHRIARNIGLHVEEVIEPEDLIVNILMPEGPSKPCSLVVTVVNKKERLEQQGPALKSKESKRIDLFGRKVYSTGGLQLRIANQQAILSRYNFNSWGLHVEV</sequence>
<dbReference type="EMBL" id="KB514808">
    <property type="protein sequence ID" value="EMP40051.1"/>
    <property type="molecule type" value="Genomic_DNA"/>
</dbReference>
<feature type="compositionally biased region" description="Polar residues" evidence="1">
    <location>
        <begin position="1"/>
        <end position="11"/>
    </location>
</feature>
<dbReference type="AlphaFoldDB" id="M7BQ24"/>
<organism evidence="2 3">
    <name type="scientific">Chelonia mydas</name>
    <name type="common">Green sea-turtle</name>
    <name type="synonym">Chelonia agassizi</name>
    <dbReference type="NCBI Taxonomy" id="8469"/>
    <lineage>
        <taxon>Eukaryota</taxon>
        <taxon>Metazoa</taxon>
        <taxon>Chordata</taxon>
        <taxon>Craniata</taxon>
        <taxon>Vertebrata</taxon>
        <taxon>Euteleostomi</taxon>
        <taxon>Archelosauria</taxon>
        <taxon>Testudinata</taxon>
        <taxon>Testudines</taxon>
        <taxon>Cryptodira</taxon>
        <taxon>Durocryptodira</taxon>
        <taxon>Americhelydia</taxon>
        <taxon>Chelonioidea</taxon>
        <taxon>Cheloniidae</taxon>
        <taxon>Chelonia</taxon>
    </lineage>
</organism>
<protein>
    <submittedName>
        <fullName evidence="2">Uncharacterized protein</fullName>
    </submittedName>
</protein>
<accession>M7BQ24</accession>
<keyword evidence="3" id="KW-1185">Reference proteome</keyword>
<proteinExistence type="predicted"/>
<reference evidence="3" key="1">
    <citation type="journal article" date="2013" name="Nat. Genet.">
        <title>The draft genomes of soft-shell turtle and green sea turtle yield insights into the development and evolution of the turtle-specific body plan.</title>
        <authorList>
            <person name="Wang Z."/>
            <person name="Pascual-Anaya J."/>
            <person name="Zadissa A."/>
            <person name="Li W."/>
            <person name="Niimura Y."/>
            <person name="Huang Z."/>
            <person name="Li C."/>
            <person name="White S."/>
            <person name="Xiong Z."/>
            <person name="Fang D."/>
            <person name="Wang B."/>
            <person name="Ming Y."/>
            <person name="Chen Y."/>
            <person name="Zheng Y."/>
            <person name="Kuraku S."/>
            <person name="Pignatelli M."/>
            <person name="Herrero J."/>
            <person name="Beal K."/>
            <person name="Nozawa M."/>
            <person name="Li Q."/>
            <person name="Wang J."/>
            <person name="Zhang H."/>
            <person name="Yu L."/>
            <person name="Shigenobu S."/>
            <person name="Wang J."/>
            <person name="Liu J."/>
            <person name="Flicek P."/>
            <person name="Searle S."/>
            <person name="Wang J."/>
            <person name="Kuratani S."/>
            <person name="Yin Y."/>
            <person name="Aken B."/>
            <person name="Zhang G."/>
            <person name="Irie N."/>
        </authorList>
    </citation>
    <scope>NUCLEOTIDE SEQUENCE [LARGE SCALE GENOMIC DNA]</scope>
</reference>
<dbReference type="Gene3D" id="1.10.287.3160">
    <property type="match status" value="1"/>
</dbReference>
<dbReference type="Proteomes" id="UP000031443">
    <property type="component" value="Unassembled WGS sequence"/>
</dbReference>